<dbReference type="EMBL" id="CP032382">
    <property type="protein sequence ID" value="AYB35550.1"/>
    <property type="molecule type" value="Genomic_DNA"/>
</dbReference>
<reference evidence="3" key="1">
    <citation type="submission" date="2018-09" db="EMBL/GenBank/DDBJ databases">
        <title>Chryseolinea sp. KIS68-18 isolated from soil.</title>
        <authorList>
            <person name="Weon H.-Y."/>
            <person name="Kwon S.-W."/>
            <person name="Lee S.A."/>
        </authorList>
    </citation>
    <scope>NUCLEOTIDE SEQUENCE [LARGE SCALE GENOMIC DNA]</scope>
    <source>
        <strain evidence="3">KIS68-18</strain>
    </source>
</reference>
<organism evidence="2 3">
    <name type="scientific">Chryseolinea soli</name>
    <dbReference type="NCBI Taxonomy" id="2321403"/>
    <lineage>
        <taxon>Bacteria</taxon>
        <taxon>Pseudomonadati</taxon>
        <taxon>Bacteroidota</taxon>
        <taxon>Cytophagia</taxon>
        <taxon>Cytophagales</taxon>
        <taxon>Fulvivirgaceae</taxon>
        <taxon>Chryseolinea</taxon>
    </lineage>
</organism>
<dbReference type="RefSeq" id="WP_119758794.1">
    <property type="nucleotide sequence ID" value="NZ_CP032382.1"/>
</dbReference>
<dbReference type="InterPro" id="IPR037523">
    <property type="entry name" value="VOC_core"/>
</dbReference>
<dbReference type="PANTHER" id="PTHR36437:SF2">
    <property type="entry name" value="GLYOXALASE_BLEOMYCIN RESISTANCE PROTEIN_DIOXYGENASE"/>
    <property type="match status" value="1"/>
</dbReference>
<dbReference type="AlphaFoldDB" id="A0A385T0C4"/>
<keyword evidence="3" id="KW-1185">Reference proteome</keyword>
<dbReference type="Proteomes" id="UP000266183">
    <property type="component" value="Chromosome"/>
</dbReference>
<evidence type="ECO:0000313" key="2">
    <source>
        <dbReference type="EMBL" id="AYB35550.1"/>
    </source>
</evidence>
<feature type="domain" description="VOC" evidence="1">
    <location>
        <begin position="4"/>
        <end position="122"/>
    </location>
</feature>
<proteinExistence type="predicted"/>
<dbReference type="PANTHER" id="PTHR36437">
    <property type="entry name" value="GLYOXALASE/BLEOMYCIN RESISTANCE PROTEIN/DIOXYGENASE"/>
    <property type="match status" value="1"/>
</dbReference>
<evidence type="ECO:0000259" key="1">
    <source>
        <dbReference type="PROSITE" id="PS51819"/>
    </source>
</evidence>
<gene>
    <name evidence="2" type="ORF">D4L85_14240</name>
</gene>
<dbReference type="Gene3D" id="3.10.180.10">
    <property type="entry name" value="2,3-Dihydroxybiphenyl 1,2-Dioxygenase, domain 1"/>
    <property type="match status" value="1"/>
</dbReference>
<name>A0A385T0C4_9BACT</name>
<sequence length="123" mass="14162">MFIKIMYFVQFVSDQDKALDFYTKLGFEKRVDYPGPEGRFLTLGYQGQDVEIMLWKGAAMPGTSKDLNLGSIFIESVDLRKDFEVLRSKGVKFLQPEPEDYAFGVRIAALDPDGNRIELRQRK</sequence>
<dbReference type="Pfam" id="PF00903">
    <property type="entry name" value="Glyoxalase"/>
    <property type="match status" value="1"/>
</dbReference>
<evidence type="ECO:0000313" key="3">
    <source>
        <dbReference type="Proteomes" id="UP000266183"/>
    </source>
</evidence>
<dbReference type="InterPro" id="IPR029068">
    <property type="entry name" value="Glyas_Bleomycin-R_OHBP_Dase"/>
</dbReference>
<dbReference type="SUPFAM" id="SSF54593">
    <property type="entry name" value="Glyoxalase/Bleomycin resistance protein/Dihydroxybiphenyl dioxygenase"/>
    <property type="match status" value="1"/>
</dbReference>
<dbReference type="OrthoDB" id="9794917at2"/>
<accession>A0A385T0C4</accession>
<dbReference type="InterPro" id="IPR004360">
    <property type="entry name" value="Glyas_Fos-R_dOase_dom"/>
</dbReference>
<dbReference type="PROSITE" id="PS51819">
    <property type="entry name" value="VOC"/>
    <property type="match status" value="1"/>
</dbReference>
<protein>
    <submittedName>
        <fullName evidence="2">Glyoxalase</fullName>
    </submittedName>
</protein>
<dbReference type="KEGG" id="chk:D4L85_14240"/>